<keyword evidence="5" id="KW-1185">Reference proteome</keyword>
<evidence type="ECO:0000313" key="4">
    <source>
        <dbReference type="EMBL" id="QBQ37688.1"/>
    </source>
</evidence>
<evidence type="ECO:0000313" key="6">
    <source>
        <dbReference type="Proteomes" id="UP000619512"/>
    </source>
</evidence>
<evidence type="ECO:0000313" key="5">
    <source>
        <dbReference type="Proteomes" id="UP000294359"/>
    </source>
</evidence>
<feature type="domain" description="Phospholipase D N-terminal" evidence="2">
    <location>
        <begin position="45"/>
        <end position="133"/>
    </location>
</feature>
<organism evidence="3 6">
    <name type="scientific">Pseudoduganella plicata</name>
    <dbReference type="NCBI Taxonomy" id="321984"/>
    <lineage>
        <taxon>Bacteria</taxon>
        <taxon>Pseudomonadati</taxon>
        <taxon>Pseudomonadota</taxon>
        <taxon>Betaproteobacteria</taxon>
        <taxon>Burkholderiales</taxon>
        <taxon>Oxalobacteraceae</taxon>
        <taxon>Telluria group</taxon>
        <taxon>Pseudoduganella</taxon>
    </lineage>
</organism>
<dbReference type="RefSeq" id="WP_134386170.1">
    <property type="nucleotide sequence ID" value="NZ_BMWW01000004.1"/>
</dbReference>
<accession>A0A4V1AU25</accession>
<feature type="domain" description="PhoD-like phosphatase metallophosphatase" evidence="1">
    <location>
        <begin position="144"/>
        <end position="530"/>
    </location>
</feature>
<gene>
    <name evidence="3" type="primary">phoD</name>
    <name evidence="4" type="ORF">E1742_17035</name>
    <name evidence="3" type="ORF">GCM10007388_27080</name>
</gene>
<dbReference type="InterPro" id="IPR038607">
    <property type="entry name" value="PhoD-like_sf"/>
</dbReference>
<dbReference type="Gene3D" id="3.60.21.70">
    <property type="entry name" value="PhoD-like phosphatase"/>
    <property type="match status" value="1"/>
</dbReference>
<dbReference type="PANTHER" id="PTHR43606:SF2">
    <property type="entry name" value="ALKALINE PHOSPHATASE FAMILY PROTEIN (AFU_ORTHOLOGUE AFUA_5G03860)"/>
    <property type="match status" value="1"/>
</dbReference>
<name>A0A4V1AU25_9BURK</name>
<sequence length="563" mass="61349">MSQSNSRRKFIRNFSLGTMAVSTLPLTACGGDGGPNTTVQISYAHGVASGDPLSDRVILWTRVTSSSTDDVEVGWTIAEDSAFAKVVNSGVVTTGASKDFTVKVDATGLAPNRNYYYRFRAHEVESPVGRTKTLPVGSVAQARFAVFSCSNYPAGYFNVYAEAAKMDDIDAALHLGDYIYEYAASGYASAEAAAMGRVSQPANEIITLSDYRRRYAQYRSDTDLQAVHARMPFIAVWDDHELTNDTWREGAENHDPATEGLFLARKQMAIQAYHEWMPIRVPDATKPDRIYRSFDFGNLLSLHMLDTRVIGRDKQLAYASYVNADKSFNTAAFTADVSNPNRQLMGAEQVSWLQGQLSKSTATWQMLGQQVLMARMNLPAPMVLAGGYPTYLNLAIKARNNPASLTDAERAQLAGPSVPYNLDAWDGYPAARETVLTMAKNLNKNLVVLAGDTHNAWASDLADVNGVAVGVEFGVPSVSSPGFETYFPKEDPATVAGGMEQLIGPLVYAETATRGFTIVTVTPTETRAEYRYVNTIKSKTYTATTGKVLRMLPGAGNRKLIAS</sequence>
<evidence type="ECO:0000259" key="1">
    <source>
        <dbReference type="Pfam" id="PF09423"/>
    </source>
</evidence>
<evidence type="ECO:0000259" key="2">
    <source>
        <dbReference type="Pfam" id="PF16655"/>
    </source>
</evidence>
<dbReference type="AlphaFoldDB" id="A0A4V1AU25"/>
<protein>
    <submittedName>
        <fullName evidence="3">Alkaline phosphatase</fullName>
    </submittedName>
</protein>
<dbReference type="EMBL" id="CP038026">
    <property type="protein sequence ID" value="QBQ37688.1"/>
    <property type="molecule type" value="Genomic_DNA"/>
</dbReference>
<reference evidence="4 5" key="2">
    <citation type="submission" date="2019-03" db="EMBL/GenBank/DDBJ databases">
        <title>Draft Genome Sequences of Six Type Strains of the Genus Massilia.</title>
        <authorList>
            <person name="Miess H."/>
            <person name="Frediansyhah A."/>
            <person name="Gross H."/>
        </authorList>
    </citation>
    <scope>NUCLEOTIDE SEQUENCE [LARGE SCALE GENOMIC DNA]</scope>
    <source>
        <strain evidence="4 5">DSM 17505</strain>
    </source>
</reference>
<dbReference type="InterPro" id="IPR032093">
    <property type="entry name" value="PhoD_N"/>
</dbReference>
<dbReference type="Gene3D" id="2.60.40.380">
    <property type="entry name" value="Purple acid phosphatase-like, N-terminal"/>
    <property type="match status" value="1"/>
</dbReference>
<dbReference type="InterPro" id="IPR018946">
    <property type="entry name" value="PhoD-like_MPP"/>
</dbReference>
<dbReference type="CDD" id="cd07389">
    <property type="entry name" value="MPP_PhoD"/>
    <property type="match status" value="1"/>
</dbReference>
<dbReference type="InterPro" id="IPR052900">
    <property type="entry name" value="Phospholipid_Metab_Enz"/>
</dbReference>
<dbReference type="SUPFAM" id="SSF56300">
    <property type="entry name" value="Metallo-dependent phosphatases"/>
    <property type="match status" value="1"/>
</dbReference>
<dbReference type="Pfam" id="PF09423">
    <property type="entry name" value="PhoD"/>
    <property type="match status" value="1"/>
</dbReference>
<dbReference type="Proteomes" id="UP000294359">
    <property type="component" value="Chromosome"/>
</dbReference>
<dbReference type="OrthoDB" id="327733at2"/>
<dbReference type="InterPro" id="IPR029052">
    <property type="entry name" value="Metallo-depent_PP-like"/>
</dbReference>
<dbReference type="EMBL" id="BMWW01000004">
    <property type="protein sequence ID" value="GGY92337.1"/>
    <property type="molecule type" value="Genomic_DNA"/>
</dbReference>
<reference evidence="3" key="1">
    <citation type="journal article" date="2014" name="Int. J. Syst. Evol. Microbiol.">
        <title>Complete genome sequence of Corynebacterium casei LMG S-19264T (=DSM 44701T), isolated from a smear-ripened cheese.</title>
        <authorList>
            <consortium name="US DOE Joint Genome Institute (JGI-PGF)"/>
            <person name="Walter F."/>
            <person name="Albersmeier A."/>
            <person name="Kalinowski J."/>
            <person name="Ruckert C."/>
        </authorList>
    </citation>
    <scope>NUCLEOTIDE SEQUENCE</scope>
    <source>
        <strain evidence="3">KCTC 12344</strain>
    </source>
</reference>
<proteinExistence type="predicted"/>
<dbReference type="PANTHER" id="PTHR43606">
    <property type="entry name" value="PHOSPHATASE, PUTATIVE (AFU_ORTHOLOGUE AFUA_6G08710)-RELATED"/>
    <property type="match status" value="1"/>
</dbReference>
<reference evidence="3" key="3">
    <citation type="submission" date="2022-12" db="EMBL/GenBank/DDBJ databases">
        <authorList>
            <person name="Sun Q."/>
            <person name="Kim S."/>
        </authorList>
    </citation>
    <scope>NUCLEOTIDE SEQUENCE</scope>
    <source>
        <strain evidence="3">KCTC 12344</strain>
    </source>
</reference>
<dbReference type="Proteomes" id="UP000619512">
    <property type="component" value="Unassembled WGS sequence"/>
</dbReference>
<evidence type="ECO:0000313" key="3">
    <source>
        <dbReference type="EMBL" id="GGY92337.1"/>
    </source>
</evidence>
<dbReference type="Pfam" id="PF16655">
    <property type="entry name" value="PhoD_N"/>
    <property type="match status" value="1"/>
</dbReference>